<protein>
    <recommendedName>
        <fullName evidence="3">BTB domain-containing protein</fullName>
    </recommendedName>
</protein>
<name>A0A6A6ZWN1_9PLEO</name>
<dbReference type="OrthoDB" id="3789852at2759"/>
<evidence type="ECO:0008006" key="3">
    <source>
        <dbReference type="Google" id="ProtNLM"/>
    </source>
</evidence>
<dbReference type="Proteomes" id="UP000799424">
    <property type="component" value="Unassembled WGS sequence"/>
</dbReference>
<gene>
    <name evidence="1" type="ORF">CC86DRAFT_419994</name>
</gene>
<evidence type="ECO:0000313" key="1">
    <source>
        <dbReference type="EMBL" id="KAF2824787.1"/>
    </source>
</evidence>
<organism evidence="1 2">
    <name type="scientific">Ophiobolus disseminans</name>
    <dbReference type="NCBI Taxonomy" id="1469910"/>
    <lineage>
        <taxon>Eukaryota</taxon>
        <taxon>Fungi</taxon>
        <taxon>Dikarya</taxon>
        <taxon>Ascomycota</taxon>
        <taxon>Pezizomycotina</taxon>
        <taxon>Dothideomycetes</taxon>
        <taxon>Pleosporomycetidae</taxon>
        <taxon>Pleosporales</taxon>
        <taxon>Pleosporineae</taxon>
        <taxon>Phaeosphaeriaceae</taxon>
        <taxon>Ophiobolus</taxon>
    </lineage>
</organism>
<dbReference type="EMBL" id="MU006229">
    <property type="protein sequence ID" value="KAF2824787.1"/>
    <property type="molecule type" value="Genomic_DNA"/>
</dbReference>
<keyword evidence="2" id="KW-1185">Reference proteome</keyword>
<accession>A0A6A6ZWN1</accession>
<evidence type="ECO:0000313" key="2">
    <source>
        <dbReference type="Proteomes" id="UP000799424"/>
    </source>
</evidence>
<sequence>MQTERDASQHTSSTADTIQDVLSSIRNLPAGDDLRLWTPKARRALRSAGNIYCIVDQDEKSPEIFIVPKLALFVASPVLRDSIAFEPDLQEIHFADVGFTPAAIGILCYWLNSICNWSSQAVPRLPCPRDVFVALELRYAAYLLCMDQYVQSIDLWYCRGVWHRFPCLEEGITMGTYTLGVDDLVLNAWASRVAYLLHTEQLSWQYIERLNDELFESEKGKLFHALVRAEAIFHDE</sequence>
<dbReference type="AlphaFoldDB" id="A0A6A6ZWN1"/>
<reference evidence="1" key="1">
    <citation type="journal article" date="2020" name="Stud. Mycol.">
        <title>101 Dothideomycetes genomes: a test case for predicting lifestyles and emergence of pathogens.</title>
        <authorList>
            <person name="Haridas S."/>
            <person name="Albert R."/>
            <person name="Binder M."/>
            <person name="Bloem J."/>
            <person name="Labutti K."/>
            <person name="Salamov A."/>
            <person name="Andreopoulos B."/>
            <person name="Baker S."/>
            <person name="Barry K."/>
            <person name="Bills G."/>
            <person name="Bluhm B."/>
            <person name="Cannon C."/>
            <person name="Castanera R."/>
            <person name="Culley D."/>
            <person name="Daum C."/>
            <person name="Ezra D."/>
            <person name="Gonzalez J."/>
            <person name="Henrissat B."/>
            <person name="Kuo A."/>
            <person name="Liang C."/>
            <person name="Lipzen A."/>
            <person name="Lutzoni F."/>
            <person name="Magnuson J."/>
            <person name="Mondo S."/>
            <person name="Nolan M."/>
            <person name="Ohm R."/>
            <person name="Pangilinan J."/>
            <person name="Park H.-J."/>
            <person name="Ramirez L."/>
            <person name="Alfaro M."/>
            <person name="Sun H."/>
            <person name="Tritt A."/>
            <person name="Yoshinaga Y."/>
            <person name="Zwiers L.-H."/>
            <person name="Turgeon B."/>
            <person name="Goodwin S."/>
            <person name="Spatafora J."/>
            <person name="Crous P."/>
            <person name="Grigoriev I."/>
        </authorList>
    </citation>
    <scope>NUCLEOTIDE SEQUENCE</scope>
    <source>
        <strain evidence="1">CBS 113818</strain>
    </source>
</reference>
<proteinExistence type="predicted"/>